<gene>
    <name evidence="2" type="ORF">Q5I04_05360</name>
    <name evidence="3" type="ORF">Q5I06_05540</name>
</gene>
<dbReference type="Proteomes" id="UP001177258">
    <property type="component" value="Unassembled WGS sequence"/>
</dbReference>
<comment type="caution">
    <text evidence="3">The sequence shown here is derived from an EMBL/GenBank/DDBJ whole genome shotgun (WGS) entry which is preliminary data.</text>
</comment>
<dbReference type="Proteomes" id="UP001240777">
    <property type="component" value="Unassembled WGS sequence"/>
</dbReference>
<name>A0AA90Q322_9HELI</name>
<keyword evidence="5" id="KW-1185">Reference proteome</keyword>
<feature type="signal peptide" evidence="1">
    <location>
        <begin position="1"/>
        <end position="19"/>
    </location>
</feature>
<proteinExistence type="predicted"/>
<evidence type="ECO:0000313" key="5">
    <source>
        <dbReference type="Proteomes" id="UP001240777"/>
    </source>
</evidence>
<dbReference type="RefSeq" id="WP_305517184.1">
    <property type="nucleotide sequence ID" value="NZ_JAUPEV010000007.1"/>
</dbReference>
<dbReference type="AlphaFoldDB" id="A0AA90Q322"/>
<reference evidence="3 5" key="1">
    <citation type="submission" date="2023-07" db="EMBL/GenBank/DDBJ databases">
        <title>Unpublished Manusciprt.</title>
        <authorList>
            <person name="Aydin F."/>
            <person name="Tarhane S."/>
            <person name="Saticioglu I.B."/>
            <person name="Karakaya E."/>
            <person name="Abay S."/>
            <person name="Guran O."/>
            <person name="Bozkurt E."/>
            <person name="Uzum N."/>
            <person name="Olgun K."/>
            <person name="Jablonski D."/>
        </authorList>
    </citation>
    <scope>NUCLEOTIDE SEQUENCE</scope>
    <source>
        <strain evidence="5">faydin-H75</strain>
        <strain evidence="3">Faydin-H76</strain>
    </source>
</reference>
<evidence type="ECO:0000313" key="3">
    <source>
        <dbReference type="EMBL" id="MDP2539233.1"/>
    </source>
</evidence>
<protein>
    <recommendedName>
        <fullName evidence="6">Lipoprotein</fullName>
    </recommendedName>
</protein>
<sequence length="120" mass="13164">MKFSYLSVCILIFSGCSTTFPPNSTNYSLLSTNKVEIPNIKTSPIPVEGESCFATLLSHSKEKVNSTMNQAIANAIENGKKRGFEGDFLIDTEITQTDKSGFIDSTCFKVRGKLATIQKK</sequence>
<reference evidence="2" key="2">
    <citation type="submission" date="2023-07" db="EMBL/GenBank/DDBJ databases">
        <authorList>
            <person name="Aydin F."/>
            <person name="Tarhane S."/>
            <person name="Saticioglu I.B."/>
            <person name="Karakaya E."/>
            <person name="Abay S."/>
            <person name="Guran O."/>
            <person name="Bozkurt E."/>
            <person name="Uzum N."/>
            <person name="Olgun K."/>
            <person name="Jablonski D."/>
        </authorList>
    </citation>
    <scope>NUCLEOTIDE SEQUENCE</scope>
    <source>
        <strain evidence="2">Faydin-H75</strain>
    </source>
</reference>
<organism evidence="3 4">
    <name type="scientific">Helicobacter cappadocius</name>
    <dbReference type="NCBI Taxonomy" id="3063998"/>
    <lineage>
        <taxon>Bacteria</taxon>
        <taxon>Pseudomonadati</taxon>
        <taxon>Campylobacterota</taxon>
        <taxon>Epsilonproteobacteria</taxon>
        <taxon>Campylobacterales</taxon>
        <taxon>Helicobacteraceae</taxon>
        <taxon>Helicobacter</taxon>
    </lineage>
</organism>
<keyword evidence="1" id="KW-0732">Signal</keyword>
<evidence type="ECO:0000256" key="1">
    <source>
        <dbReference type="SAM" id="SignalP"/>
    </source>
</evidence>
<feature type="chain" id="PRO_5041687020" description="Lipoprotein" evidence="1">
    <location>
        <begin position="20"/>
        <end position="120"/>
    </location>
</feature>
<reference evidence="2 4" key="3">
    <citation type="journal article" date="2024" name="Syst. Appl. Microbiol.">
        <title>Helicobacter cappadocius sp. nov., from lizards: The first psychrotrophic Helicobacter species.</title>
        <authorList>
            <person name="Aydin F."/>
            <person name="Tarhane S."/>
            <person name="Karakaya E."/>
            <person name="Abay S."/>
            <person name="Kayman T."/>
            <person name="Guran O."/>
            <person name="Bozkurt E."/>
            <person name="Uzum N."/>
            <person name="Avci A."/>
            <person name="Olgun K."/>
            <person name="Jablonski D."/>
            <person name="Guran C."/>
            <person name="Burcin Saticioglu I."/>
        </authorList>
    </citation>
    <scope>NUCLEOTIDE SEQUENCE [LARGE SCALE GENOMIC DNA]</scope>
    <source>
        <strain evidence="2">Faydin-H75</strain>
        <strain evidence="4">faydin-H76</strain>
    </source>
</reference>
<evidence type="ECO:0008006" key="6">
    <source>
        <dbReference type="Google" id="ProtNLM"/>
    </source>
</evidence>
<evidence type="ECO:0000313" key="4">
    <source>
        <dbReference type="Proteomes" id="UP001177258"/>
    </source>
</evidence>
<accession>A0AA90Q322</accession>
<dbReference type="EMBL" id="JAUPEV010000007">
    <property type="protein sequence ID" value="MDO7253337.1"/>
    <property type="molecule type" value="Genomic_DNA"/>
</dbReference>
<evidence type="ECO:0000313" key="2">
    <source>
        <dbReference type="EMBL" id="MDO7253337.1"/>
    </source>
</evidence>
<dbReference type="EMBL" id="JAUYZK010000007">
    <property type="protein sequence ID" value="MDP2539233.1"/>
    <property type="molecule type" value="Genomic_DNA"/>
</dbReference>
<dbReference type="PROSITE" id="PS51257">
    <property type="entry name" value="PROKAR_LIPOPROTEIN"/>
    <property type="match status" value="1"/>
</dbReference>